<evidence type="ECO:0000256" key="1">
    <source>
        <dbReference type="ARBA" id="ARBA00006534"/>
    </source>
</evidence>
<evidence type="ECO:0000313" key="6">
    <source>
        <dbReference type="Proteomes" id="UP000184386"/>
    </source>
</evidence>
<keyword evidence="2" id="KW-0645">Protease</keyword>
<dbReference type="Proteomes" id="UP000184386">
    <property type="component" value="Unassembled WGS sequence"/>
</dbReference>
<dbReference type="GO" id="GO:0008236">
    <property type="term" value="F:serine-type peptidase activity"/>
    <property type="evidence" value="ECO:0007669"/>
    <property type="project" value="UniProtKB-KW"/>
</dbReference>
<dbReference type="Gene3D" id="3.40.50.880">
    <property type="match status" value="1"/>
</dbReference>
<accession>A0A1M7A5C9</accession>
<comment type="similarity">
    <text evidence="1">Belongs to the peptidase S51 family.</text>
</comment>
<evidence type="ECO:0000256" key="3">
    <source>
        <dbReference type="ARBA" id="ARBA00022801"/>
    </source>
</evidence>
<proteinExistence type="inferred from homology"/>
<dbReference type="Pfam" id="PF03575">
    <property type="entry name" value="Peptidase_S51"/>
    <property type="match status" value="1"/>
</dbReference>
<protein>
    <submittedName>
        <fullName evidence="5">Cyanophycinase</fullName>
    </submittedName>
</protein>
<gene>
    <name evidence="5" type="ORF">SAMN02745136_04752</name>
</gene>
<name>A0A1M7A5C9_9FIRM</name>
<evidence type="ECO:0000256" key="2">
    <source>
        <dbReference type="ARBA" id="ARBA00022670"/>
    </source>
</evidence>
<dbReference type="InterPro" id="IPR005320">
    <property type="entry name" value="Peptidase_S51"/>
</dbReference>
<dbReference type="InterPro" id="IPR029062">
    <property type="entry name" value="Class_I_gatase-like"/>
</dbReference>
<dbReference type="GO" id="GO:0006508">
    <property type="term" value="P:proteolysis"/>
    <property type="evidence" value="ECO:0007669"/>
    <property type="project" value="UniProtKB-KW"/>
</dbReference>
<dbReference type="SUPFAM" id="SSF52317">
    <property type="entry name" value="Class I glutamine amidotransferase-like"/>
    <property type="match status" value="1"/>
</dbReference>
<dbReference type="RefSeq" id="WP_073279563.1">
    <property type="nucleotide sequence ID" value="NZ_FRAC01000031.1"/>
</dbReference>
<keyword evidence="3" id="KW-0378">Hydrolase</keyword>
<keyword evidence="4" id="KW-0720">Serine protease</keyword>
<evidence type="ECO:0000256" key="4">
    <source>
        <dbReference type="ARBA" id="ARBA00022825"/>
    </source>
</evidence>
<keyword evidence="6" id="KW-1185">Reference proteome</keyword>
<evidence type="ECO:0000313" key="5">
    <source>
        <dbReference type="EMBL" id="SHL37850.1"/>
    </source>
</evidence>
<reference evidence="5 6" key="1">
    <citation type="submission" date="2016-11" db="EMBL/GenBank/DDBJ databases">
        <authorList>
            <person name="Jaros S."/>
            <person name="Januszkiewicz K."/>
            <person name="Wedrychowicz H."/>
        </authorList>
    </citation>
    <scope>NUCLEOTIDE SEQUENCE [LARGE SCALE GENOMIC DNA]</scope>
    <source>
        <strain evidence="5 6">DSM 15929</strain>
    </source>
</reference>
<dbReference type="EMBL" id="FRAC01000031">
    <property type="protein sequence ID" value="SHL37850.1"/>
    <property type="molecule type" value="Genomic_DNA"/>
</dbReference>
<dbReference type="AlphaFoldDB" id="A0A1M7A5C9"/>
<dbReference type="OrthoDB" id="9797252at2"/>
<sequence>MDYRLFGFFSGFPNYRFPREVAQRLSEELTNRDSLVFVSAWPADYARNDSDSDGMYSMFEEYNIPFARHYVIDNRMEASQAKRLINESSCVFLMGGHPGLQFQLIRDKGLDAAICDTAAAVLGVSAGAINMAKRSLDTKESPVPYDGLGLADITVKPHFKLENQQVLSTLLQISMELPIYAIEDDSAIFVTGDRISYSGRIHWVCNGKICPLSIP</sequence>
<organism evidence="5 6">
    <name type="scientific">Anaerocolumna jejuensis DSM 15929</name>
    <dbReference type="NCBI Taxonomy" id="1121322"/>
    <lineage>
        <taxon>Bacteria</taxon>
        <taxon>Bacillati</taxon>
        <taxon>Bacillota</taxon>
        <taxon>Clostridia</taxon>
        <taxon>Lachnospirales</taxon>
        <taxon>Lachnospiraceae</taxon>
        <taxon>Anaerocolumna</taxon>
    </lineage>
</organism>